<dbReference type="SUPFAM" id="SSF49384">
    <property type="entry name" value="Carbohydrate-binding domain"/>
    <property type="match status" value="1"/>
</dbReference>
<dbReference type="OrthoDB" id="99456at2"/>
<dbReference type="PROSITE" id="PS51910">
    <property type="entry name" value="GH18_2"/>
    <property type="match status" value="1"/>
</dbReference>
<dbReference type="Gene3D" id="2.60.40.290">
    <property type="match status" value="1"/>
</dbReference>
<dbReference type="InterPro" id="IPR017853">
    <property type="entry name" value="GH"/>
</dbReference>
<dbReference type="Proteomes" id="UP000318103">
    <property type="component" value="Unassembled WGS sequence"/>
</dbReference>
<evidence type="ECO:0000256" key="2">
    <source>
        <dbReference type="ARBA" id="ARBA00012729"/>
    </source>
</evidence>
<feature type="region of interest" description="Disordered" evidence="10">
    <location>
        <begin position="131"/>
        <end position="190"/>
    </location>
</feature>
<dbReference type="SMART" id="SM00637">
    <property type="entry name" value="CBD_II"/>
    <property type="match status" value="1"/>
</dbReference>
<feature type="compositionally biased region" description="Low complexity" evidence="10">
    <location>
        <begin position="152"/>
        <end position="190"/>
    </location>
</feature>
<keyword evidence="8" id="KW-0326">Glycosidase</keyword>
<keyword evidence="6" id="KW-0146">Chitin degradation</keyword>
<reference evidence="14 15" key="1">
    <citation type="submission" date="2019-06" db="EMBL/GenBank/DDBJ databases">
        <title>Sequencing the genomes of 1000 actinobacteria strains.</title>
        <authorList>
            <person name="Klenk H.-P."/>
        </authorList>
    </citation>
    <scope>NUCLEOTIDE SEQUENCE [LARGE SCALE GENOMIC DNA]</scope>
    <source>
        <strain evidence="14 15">DSM 41929</strain>
    </source>
</reference>
<keyword evidence="15" id="KW-1185">Reference proteome</keyword>
<evidence type="ECO:0000256" key="9">
    <source>
        <dbReference type="ARBA" id="ARBA00023326"/>
    </source>
</evidence>
<dbReference type="PROSITE" id="PS51173">
    <property type="entry name" value="CBM2"/>
    <property type="match status" value="1"/>
</dbReference>
<dbReference type="InterPro" id="IPR052750">
    <property type="entry name" value="GH18_Chitinase"/>
</dbReference>
<sequence>MTTHRRRISGRNKAIGGLVAAAVVGGGALLLTGTANAAGVNAAYTRTSDWSTGYTAQYVVTNNSGQTEKTWTLEFDLPAGARLGSLWNGESSVSGSHVTVKPAKWDTEGLAVGKSVTVGFVVEGKGDPTGCRIDNAQCSADGGATPEPSGRPTQSPSPTQKPTSTPTPTRSATPTPTATPTTGSGTGSGTTASAGFAPYVDTSLYPAFDLVGAADATGVKNYNLAFITDGGGCTPKWGGVTDLTGDAVAAQIGSLRAKGGDVRVSFGGASGSELATTCSSADALAAAYGKAVDAFKLTKVDFDVEGGALPNTAANTRRAQAIAKLQAQHPGLDVSFTLPVMPEGLTQDGVNLLSDAKSNGVKISTVNIMAMDYGPSYNGDMGDYAQQAATATQAQIKSVLGLSDSAAWKAVAVTPMIGVNDVSAETFKVDDATQLVNFAKSKGLGGLSMWSAARDQQCPGGPKNSADATCSSITQDKFAFSKAFAAFN</sequence>
<feature type="chain" id="PRO_5021702030" description="chitinase" evidence="11">
    <location>
        <begin position="38"/>
        <end position="488"/>
    </location>
</feature>
<dbReference type="GO" id="GO:0030247">
    <property type="term" value="F:polysaccharide binding"/>
    <property type="evidence" value="ECO:0007669"/>
    <property type="project" value="UniProtKB-UniRule"/>
</dbReference>
<evidence type="ECO:0000256" key="5">
    <source>
        <dbReference type="ARBA" id="ARBA00022801"/>
    </source>
</evidence>
<feature type="domain" description="CBM2" evidence="12">
    <location>
        <begin position="33"/>
        <end position="141"/>
    </location>
</feature>
<keyword evidence="3" id="KW-0147">Chitin-binding</keyword>
<evidence type="ECO:0000256" key="1">
    <source>
        <dbReference type="ARBA" id="ARBA00000822"/>
    </source>
</evidence>
<dbReference type="FunFam" id="3.20.20.80:FF:000118">
    <property type="entry name" value="Probable bifunctional chitinase/lysozyme"/>
    <property type="match status" value="1"/>
</dbReference>
<accession>A0A542UIE6</accession>
<dbReference type="PANTHER" id="PTHR42976:SF1">
    <property type="entry name" value="GH18 DOMAIN-CONTAINING PROTEIN-RELATED"/>
    <property type="match status" value="1"/>
</dbReference>
<gene>
    <name evidence="14" type="ORF">FB563_3881</name>
</gene>
<evidence type="ECO:0000256" key="7">
    <source>
        <dbReference type="ARBA" id="ARBA00023277"/>
    </source>
</evidence>
<evidence type="ECO:0000256" key="11">
    <source>
        <dbReference type="SAM" id="SignalP"/>
    </source>
</evidence>
<dbReference type="InterPro" id="IPR008965">
    <property type="entry name" value="CBM2/CBM3_carb-bd_dom_sf"/>
</dbReference>
<evidence type="ECO:0000256" key="8">
    <source>
        <dbReference type="ARBA" id="ARBA00023295"/>
    </source>
</evidence>
<keyword evidence="5 14" id="KW-0378">Hydrolase</keyword>
<keyword evidence="9" id="KW-0624">Polysaccharide degradation</keyword>
<keyword evidence="7" id="KW-0119">Carbohydrate metabolism</keyword>
<dbReference type="GO" id="GO:0006032">
    <property type="term" value="P:chitin catabolic process"/>
    <property type="evidence" value="ECO:0007669"/>
    <property type="project" value="UniProtKB-KW"/>
</dbReference>
<protein>
    <recommendedName>
        <fullName evidence="2">chitinase</fullName>
        <ecNumber evidence="2">3.2.1.14</ecNumber>
    </recommendedName>
</protein>
<dbReference type="GO" id="GO:0000272">
    <property type="term" value="P:polysaccharide catabolic process"/>
    <property type="evidence" value="ECO:0007669"/>
    <property type="project" value="UniProtKB-KW"/>
</dbReference>
<name>A0A542UIE6_9ACTN</name>
<organism evidence="14 15">
    <name type="scientific">Streptomyces puniciscabiei</name>
    <dbReference type="NCBI Taxonomy" id="164348"/>
    <lineage>
        <taxon>Bacteria</taxon>
        <taxon>Bacillati</taxon>
        <taxon>Actinomycetota</taxon>
        <taxon>Actinomycetes</taxon>
        <taxon>Kitasatosporales</taxon>
        <taxon>Streptomycetaceae</taxon>
        <taxon>Streptomyces</taxon>
    </lineage>
</organism>
<keyword evidence="4 11" id="KW-0732">Signal</keyword>
<evidence type="ECO:0000313" key="15">
    <source>
        <dbReference type="Proteomes" id="UP000318103"/>
    </source>
</evidence>
<comment type="catalytic activity">
    <reaction evidence="1">
        <text>Random endo-hydrolysis of N-acetyl-beta-D-glucosaminide (1-&gt;4)-beta-linkages in chitin and chitodextrins.</text>
        <dbReference type="EC" id="3.2.1.14"/>
    </reaction>
</comment>
<evidence type="ECO:0000256" key="6">
    <source>
        <dbReference type="ARBA" id="ARBA00023024"/>
    </source>
</evidence>
<comment type="caution">
    <text evidence="14">The sequence shown here is derived from an EMBL/GenBank/DDBJ whole genome shotgun (WGS) entry which is preliminary data.</text>
</comment>
<evidence type="ECO:0000259" key="13">
    <source>
        <dbReference type="PROSITE" id="PS51910"/>
    </source>
</evidence>
<evidence type="ECO:0000256" key="10">
    <source>
        <dbReference type="SAM" id="MobiDB-lite"/>
    </source>
</evidence>
<dbReference type="InterPro" id="IPR001223">
    <property type="entry name" value="Glyco_hydro18_cat"/>
</dbReference>
<dbReference type="AlphaFoldDB" id="A0A542UIE6"/>
<proteinExistence type="predicted"/>
<dbReference type="EC" id="3.2.1.14" evidence="2"/>
<dbReference type="SUPFAM" id="SSF51445">
    <property type="entry name" value="(Trans)glycosidases"/>
    <property type="match status" value="1"/>
</dbReference>
<dbReference type="EMBL" id="VFNX01000001">
    <property type="protein sequence ID" value="TQK98834.1"/>
    <property type="molecule type" value="Genomic_DNA"/>
</dbReference>
<evidence type="ECO:0000259" key="12">
    <source>
        <dbReference type="PROSITE" id="PS51173"/>
    </source>
</evidence>
<dbReference type="GO" id="GO:0008843">
    <property type="term" value="F:endochitinase activity"/>
    <property type="evidence" value="ECO:0007669"/>
    <property type="project" value="UniProtKB-EC"/>
</dbReference>
<dbReference type="InterPro" id="IPR001919">
    <property type="entry name" value="CBD2"/>
</dbReference>
<evidence type="ECO:0000256" key="3">
    <source>
        <dbReference type="ARBA" id="ARBA00022669"/>
    </source>
</evidence>
<dbReference type="Pfam" id="PF00553">
    <property type="entry name" value="CBM_2"/>
    <property type="match status" value="1"/>
</dbReference>
<dbReference type="Gene3D" id="3.20.20.80">
    <property type="entry name" value="Glycosidases"/>
    <property type="match status" value="1"/>
</dbReference>
<dbReference type="InterPro" id="IPR012291">
    <property type="entry name" value="CBM2_carb-bd_dom_sf"/>
</dbReference>
<feature type="signal peptide" evidence="11">
    <location>
        <begin position="1"/>
        <end position="37"/>
    </location>
</feature>
<dbReference type="PANTHER" id="PTHR42976">
    <property type="entry name" value="BIFUNCTIONAL CHITINASE/LYSOZYME-RELATED"/>
    <property type="match status" value="1"/>
</dbReference>
<dbReference type="RefSeq" id="WP_142218820.1">
    <property type="nucleotide sequence ID" value="NZ_JBPJFI010000001.1"/>
</dbReference>
<feature type="domain" description="GH18" evidence="13">
    <location>
        <begin position="194"/>
        <end position="488"/>
    </location>
</feature>
<dbReference type="CDD" id="cd06543">
    <property type="entry name" value="GH18_PF-ChiA-like"/>
    <property type="match status" value="1"/>
</dbReference>
<evidence type="ECO:0000256" key="4">
    <source>
        <dbReference type="ARBA" id="ARBA00022729"/>
    </source>
</evidence>
<dbReference type="GO" id="GO:0008061">
    <property type="term" value="F:chitin binding"/>
    <property type="evidence" value="ECO:0007669"/>
    <property type="project" value="UniProtKB-KW"/>
</dbReference>
<evidence type="ECO:0000313" key="14">
    <source>
        <dbReference type="EMBL" id="TQK98834.1"/>
    </source>
</evidence>